<gene>
    <name evidence="2" type="ORF">XENOCAPTIV_003372</name>
</gene>
<keyword evidence="3" id="KW-1185">Reference proteome</keyword>
<comment type="caution">
    <text evidence="2">The sequence shown here is derived from an EMBL/GenBank/DDBJ whole genome shotgun (WGS) entry which is preliminary data.</text>
</comment>
<organism evidence="2 3">
    <name type="scientific">Xenoophorus captivus</name>
    <dbReference type="NCBI Taxonomy" id="1517983"/>
    <lineage>
        <taxon>Eukaryota</taxon>
        <taxon>Metazoa</taxon>
        <taxon>Chordata</taxon>
        <taxon>Craniata</taxon>
        <taxon>Vertebrata</taxon>
        <taxon>Euteleostomi</taxon>
        <taxon>Actinopterygii</taxon>
        <taxon>Neopterygii</taxon>
        <taxon>Teleostei</taxon>
        <taxon>Neoteleostei</taxon>
        <taxon>Acanthomorphata</taxon>
        <taxon>Ovalentaria</taxon>
        <taxon>Atherinomorphae</taxon>
        <taxon>Cyprinodontiformes</taxon>
        <taxon>Goodeidae</taxon>
        <taxon>Xenoophorus</taxon>
    </lineage>
</organism>
<reference evidence="2 3" key="1">
    <citation type="submission" date="2021-06" db="EMBL/GenBank/DDBJ databases">
        <authorList>
            <person name="Palmer J.M."/>
        </authorList>
    </citation>
    <scope>NUCLEOTIDE SEQUENCE [LARGE SCALE GENOMIC DNA]</scope>
    <source>
        <strain evidence="2 3">XC_2019</strain>
        <tissue evidence="2">Muscle</tissue>
    </source>
</reference>
<proteinExistence type="predicted"/>
<dbReference type="EMBL" id="JAHRIN010060163">
    <property type="protein sequence ID" value="MEQ2212686.1"/>
    <property type="molecule type" value="Genomic_DNA"/>
</dbReference>
<accession>A0ABV0RWZ8</accession>
<dbReference type="Proteomes" id="UP001434883">
    <property type="component" value="Unassembled WGS sequence"/>
</dbReference>
<feature type="signal peptide" evidence="1">
    <location>
        <begin position="1"/>
        <end position="20"/>
    </location>
</feature>
<feature type="chain" id="PRO_5047378732" description="Secreted protein" evidence="1">
    <location>
        <begin position="21"/>
        <end position="78"/>
    </location>
</feature>
<name>A0ABV0RWZ8_9TELE</name>
<evidence type="ECO:0008006" key="4">
    <source>
        <dbReference type="Google" id="ProtNLM"/>
    </source>
</evidence>
<evidence type="ECO:0000313" key="3">
    <source>
        <dbReference type="Proteomes" id="UP001434883"/>
    </source>
</evidence>
<evidence type="ECO:0000256" key="1">
    <source>
        <dbReference type="SAM" id="SignalP"/>
    </source>
</evidence>
<keyword evidence="1" id="KW-0732">Signal</keyword>
<sequence length="78" mass="8353">MTRVICGCKLSLLHPFLCTAGQMATRRIFVERVSHNATKHHRTPVGSGCGPGRHLRLHPSGLAGEHHSGAMCTSVVAL</sequence>
<protein>
    <recommendedName>
        <fullName evidence="4">Secreted protein</fullName>
    </recommendedName>
</protein>
<evidence type="ECO:0000313" key="2">
    <source>
        <dbReference type="EMBL" id="MEQ2212686.1"/>
    </source>
</evidence>